<dbReference type="GO" id="GO:0080115">
    <property type="term" value="F:myosin XI tail binding"/>
    <property type="evidence" value="ECO:0007669"/>
    <property type="project" value="UniProtKB-ARBA"/>
</dbReference>
<feature type="compositionally biased region" description="Basic and acidic residues" evidence="6">
    <location>
        <begin position="172"/>
        <end position="192"/>
    </location>
</feature>
<evidence type="ECO:0000256" key="4">
    <source>
        <dbReference type="ARBA" id="ARBA00023136"/>
    </source>
</evidence>
<dbReference type="AlphaFoldDB" id="A0AAV3PWU7"/>
<organism evidence="8 9">
    <name type="scientific">Lithospermum erythrorhizon</name>
    <name type="common">Purple gromwell</name>
    <name type="synonym">Lithospermum officinale var. erythrorhizon</name>
    <dbReference type="NCBI Taxonomy" id="34254"/>
    <lineage>
        <taxon>Eukaryota</taxon>
        <taxon>Viridiplantae</taxon>
        <taxon>Streptophyta</taxon>
        <taxon>Embryophyta</taxon>
        <taxon>Tracheophyta</taxon>
        <taxon>Spermatophyta</taxon>
        <taxon>Magnoliopsida</taxon>
        <taxon>eudicotyledons</taxon>
        <taxon>Gunneridae</taxon>
        <taxon>Pentapetalae</taxon>
        <taxon>asterids</taxon>
        <taxon>lamiids</taxon>
        <taxon>Boraginales</taxon>
        <taxon>Boraginaceae</taxon>
        <taxon>Boraginoideae</taxon>
        <taxon>Lithospermeae</taxon>
        <taxon>Lithospermum</taxon>
    </lineage>
</organism>
<evidence type="ECO:0000313" key="8">
    <source>
        <dbReference type="EMBL" id="GAA0155576.1"/>
    </source>
</evidence>
<keyword evidence="5" id="KW-0175">Coiled coil</keyword>
<proteinExistence type="predicted"/>
<evidence type="ECO:0000256" key="6">
    <source>
        <dbReference type="SAM" id="MobiDB-lite"/>
    </source>
</evidence>
<comment type="caution">
    <text evidence="8">The sequence shown here is derived from an EMBL/GenBank/DDBJ whole genome shotgun (WGS) entry which is preliminary data.</text>
</comment>
<dbReference type="Pfam" id="PF04576">
    <property type="entry name" value="Zein-binding"/>
    <property type="match status" value="1"/>
</dbReference>
<evidence type="ECO:0000256" key="2">
    <source>
        <dbReference type="ARBA" id="ARBA00022692"/>
    </source>
</evidence>
<comment type="subcellular location">
    <subcellularLocation>
        <location evidence="1">Membrane</location>
    </subcellularLocation>
</comment>
<dbReference type="Proteomes" id="UP001454036">
    <property type="component" value="Unassembled WGS sequence"/>
</dbReference>
<keyword evidence="2" id="KW-0812">Transmembrane</keyword>
<dbReference type="EMBL" id="BAABME010002655">
    <property type="protein sequence ID" value="GAA0155576.1"/>
    <property type="molecule type" value="Genomic_DNA"/>
</dbReference>
<accession>A0AAV3PWU7</accession>
<protein>
    <recommendedName>
        <fullName evidence="7">GTD-binding domain-containing protein</fullName>
    </recommendedName>
</protein>
<dbReference type="GO" id="GO:0016020">
    <property type="term" value="C:membrane"/>
    <property type="evidence" value="ECO:0007669"/>
    <property type="project" value="UniProtKB-SubCell"/>
</dbReference>
<feature type="region of interest" description="Disordered" evidence="6">
    <location>
        <begin position="171"/>
        <end position="196"/>
    </location>
</feature>
<dbReference type="PROSITE" id="PS51775">
    <property type="entry name" value="GTD_BINDING"/>
    <property type="match status" value="1"/>
</dbReference>
<dbReference type="PANTHER" id="PTHR31422">
    <property type="entry name" value="BNAANNG28530D PROTEIN"/>
    <property type="match status" value="1"/>
</dbReference>
<name>A0AAV3PWU7_LITER</name>
<evidence type="ECO:0000259" key="7">
    <source>
        <dbReference type="PROSITE" id="PS51775"/>
    </source>
</evidence>
<evidence type="ECO:0000256" key="5">
    <source>
        <dbReference type="SAM" id="Coils"/>
    </source>
</evidence>
<gene>
    <name evidence="8" type="ORF">LIER_13275</name>
</gene>
<sequence length="450" mass="50754">MADHDDDVMGFFAKEQPEMASLKETLRDQQNLLHKLYKELEAERESSSTAASEALAMILRLQEEKAAVKMEAEQYKRLIEEKMCHAEESLSMFEELIYQKEMEVASLDYQVQAYRYKLMSIGCTDLGIGEIKSLENLLQRNEDVTSSQNLGTPVRRNSGTPRMFKLLNQKKGLNEREGSTNPKWELEEKEWSDQGSDTELLTANSSMTDINSYFEQIRRLDERVKEVAGVHLNRATSSPLPLSWLSSGNSSDPIRIVGMNETDNAQSRRNSSDNDSTDTPGVLDVFEVPQVDQDEKSQGKTVAFAADDLIKRLDSIPDDALKPEVKNDIKWLNNLLESARVKIMSSPRATALDCNKAIASPTARVAVGPQNSIRQIRTSEIIEVGNHSSREESGGKGEELNLLSDIKEQLNTIQSQIINLKNNHSVSKQKKAIVSYMETTLMEEMVQFWL</sequence>
<keyword evidence="4" id="KW-0472">Membrane</keyword>
<reference evidence="8 9" key="1">
    <citation type="submission" date="2024-01" db="EMBL/GenBank/DDBJ databases">
        <title>The complete chloroplast genome sequence of Lithospermum erythrorhizon: insights into the phylogenetic relationship among Boraginaceae species and the maternal lineages of purple gromwells.</title>
        <authorList>
            <person name="Okada T."/>
            <person name="Watanabe K."/>
        </authorList>
    </citation>
    <scope>NUCLEOTIDE SEQUENCE [LARGE SCALE GENOMIC DNA]</scope>
</reference>
<feature type="coiled-coil region" evidence="5">
    <location>
        <begin position="19"/>
        <end position="81"/>
    </location>
</feature>
<dbReference type="PANTHER" id="PTHR31422:SF1">
    <property type="entry name" value="GTD-BINDING DOMAIN-CONTAINING PROTEIN"/>
    <property type="match status" value="1"/>
</dbReference>
<keyword evidence="9" id="KW-1185">Reference proteome</keyword>
<evidence type="ECO:0000256" key="1">
    <source>
        <dbReference type="ARBA" id="ARBA00004370"/>
    </source>
</evidence>
<dbReference type="InterPro" id="IPR007656">
    <property type="entry name" value="GTD-bd"/>
</dbReference>
<evidence type="ECO:0000256" key="3">
    <source>
        <dbReference type="ARBA" id="ARBA00022989"/>
    </source>
</evidence>
<keyword evidence="3" id="KW-1133">Transmembrane helix</keyword>
<feature type="domain" description="GTD-binding" evidence="7">
    <location>
        <begin position="17"/>
        <end position="115"/>
    </location>
</feature>
<evidence type="ECO:0000313" key="9">
    <source>
        <dbReference type="Proteomes" id="UP001454036"/>
    </source>
</evidence>